<dbReference type="PANTHER" id="PTHR38477">
    <property type="entry name" value="HYPOTHETICAL EXPORTED PROTEIN"/>
    <property type="match status" value="1"/>
</dbReference>
<dbReference type="PANTHER" id="PTHR38477:SF1">
    <property type="entry name" value="MUREIN L,D-TRANSPEPTIDASE CATALYTIC DOMAIN FAMILY PROTEIN"/>
    <property type="match status" value="1"/>
</dbReference>
<dbReference type="Pfam" id="PF13645">
    <property type="entry name" value="YkuD_2"/>
    <property type="match status" value="1"/>
</dbReference>
<dbReference type="Proteomes" id="UP000664795">
    <property type="component" value="Unassembled WGS sequence"/>
</dbReference>
<evidence type="ECO:0000313" key="1">
    <source>
        <dbReference type="EMBL" id="MBO0932512.1"/>
    </source>
</evidence>
<dbReference type="AlphaFoldDB" id="A0A939JX23"/>
<organism evidence="1 2">
    <name type="scientific">Fibrella aquatilis</name>
    <dbReference type="NCBI Taxonomy" id="2817059"/>
    <lineage>
        <taxon>Bacteria</taxon>
        <taxon>Pseudomonadati</taxon>
        <taxon>Bacteroidota</taxon>
        <taxon>Cytophagia</taxon>
        <taxon>Cytophagales</taxon>
        <taxon>Spirosomataceae</taxon>
        <taxon>Fibrella</taxon>
    </lineage>
</organism>
<name>A0A939JX23_9BACT</name>
<proteinExistence type="predicted"/>
<sequence length="235" mass="25714">MNRVLIAALSLFCLSLTSSEKTPKPSITTTVAHHVTLPPALPFFHLYDQLNLAASGLNRDVFALAVRGMQQVSGAKPLLSIVDMSQPSSRKRLYVIDLLRQKLLFHTYVAHGRNSGELLAKRFSNANSSFQSSLGFYKTLGLYQGKHGLSMQLQGLEKGINDNAFARAIVMHGADYVSESIIRQTGRLGRSQGCPAVSTSECSPIVRAISGGSCLFIYSPDQQYLKQSVFCKKES</sequence>
<dbReference type="RefSeq" id="WP_207336479.1">
    <property type="nucleotide sequence ID" value="NZ_JAFMYU010000013.1"/>
</dbReference>
<reference evidence="1 2" key="1">
    <citation type="submission" date="2021-03" db="EMBL/GenBank/DDBJ databases">
        <title>Fibrella sp. HMF5036 genome sequencing and assembly.</title>
        <authorList>
            <person name="Kang H."/>
            <person name="Kim H."/>
            <person name="Bae S."/>
            <person name="Joh K."/>
        </authorList>
    </citation>
    <scope>NUCLEOTIDE SEQUENCE [LARGE SCALE GENOMIC DNA]</scope>
    <source>
        <strain evidence="1 2">HMF5036</strain>
    </source>
</reference>
<gene>
    <name evidence="1" type="ORF">J2I48_15980</name>
</gene>
<accession>A0A939JX23</accession>
<comment type="caution">
    <text evidence="1">The sequence shown here is derived from an EMBL/GenBank/DDBJ whole genome shotgun (WGS) entry which is preliminary data.</text>
</comment>
<protein>
    <submittedName>
        <fullName evidence="1">Murein L,D-transpeptidase catalytic domain family protein</fullName>
    </submittedName>
</protein>
<evidence type="ECO:0000313" key="2">
    <source>
        <dbReference type="Proteomes" id="UP000664795"/>
    </source>
</evidence>
<dbReference type="InterPro" id="IPR032676">
    <property type="entry name" value="YkuD_2"/>
</dbReference>
<dbReference type="EMBL" id="JAFMYU010000013">
    <property type="protein sequence ID" value="MBO0932512.1"/>
    <property type="molecule type" value="Genomic_DNA"/>
</dbReference>
<keyword evidence="2" id="KW-1185">Reference proteome</keyword>